<reference evidence="1 2" key="1">
    <citation type="submission" date="2018-11" db="EMBL/GenBank/DDBJ databases">
        <title>Species Designations Belie Phenotypic and Genotypic Heterogeneity in Oral Streptococci.</title>
        <authorList>
            <person name="Velsko I."/>
        </authorList>
    </citation>
    <scope>NUCLEOTIDE SEQUENCE [LARGE SCALE GENOMIC DNA]</scope>
    <source>
        <strain evidence="1 2">BCC22</strain>
    </source>
</reference>
<gene>
    <name evidence="1" type="ORF">D8788_01335</name>
</gene>
<name>A0A428HEQ0_STRMT</name>
<accession>A0A428HEQ0</accession>
<comment type="caution">
    <text evidence="1">The sequence shown here is derived from an EMBL/GenBank/DDBJ whole genome shotgun (WGS) entry which is preliminary data.</text>
</comment>
<organism evidence="1 2">
    <name type="scientific">Streptococcus mitis</name>
    <dbReference type="NCBI Taxonomy" id="28037"/>
    <lineage>
        <taxon>Bacteria</taxon>
        <taxon>Bacillati</taxon>
        <taxon>Bacillota</taxon>
        <taxon>Bacilli</taxon>
        <taxon>Lactobacillales</taxon>
        <taxon>Streptococcaceae</taxon>
        <taxon>Streptococcus</taxon>
        <taxon>Streptococcus mitis group</taxon>
    </lineage>
</organism>
<evidence type="ECO:0000313" key="1">
    <source>
        <dbReference type="EMBL" id="RSJ94239.1"/>
    </source>
</evidence>
<dbReference type="EMBL" id="RJPW01000001">
    <property type="protein sequence ID" value="RSJ94239.1"/>
    <property type="molecule type" value="Genomic_DNA"/>
</dbReference>
<evidence type="ECO:0008006" key="3">
    <source>
        <dbReference type="Google" id="ProtNLM"/>
    </source>
</evidence>
<proteinExistence type="predicted"/>
<sequence>MSTKIFTQNYMALLAKITESRSRFLRSFGGKIQVFDGVSDSDTMLHLKVNSTKAVVKKYDKGENVAFGTGTGSTNRFGPRTEIKSIDKAVPYEAPISIHEGIDNVTVNDVADKVVAERLEENGLAQTEYINELLAKALSDNASETIEGKMDEAGVTKAFATAHKKFVNNKISKSIAWVAYVTSDVYDFLIDSKLATTAKNSSANIDDQTMYKFKGFVLEETPDEYFQAGEQIMFVADGVGVAGVGLQIVRAIDADDFYGVAIQGAGKYGKYIADENKVGILKAKLVPAG</sequence>
<protein>
    <recommendedName>
        <fullName evidence="3">Capsid protein</fullName>
    </recommendedName>
</protein>
<dbReference type="RefSeq" id="WP_125409097.1">
    <property type="nucleotide sequence ID" value="NZ_RJPW01000001.1"/>
</dbReference>
<dbReference type="Proteomes" id="UP000271520">
    <property type="component" value="Unassembled WGS sequence"/>
</dbReference>
<dbReference type="AlphaFoldDB" id="A0A428HEQ0"/>
<evidence type="ECO:0000313" key="2">
    <source>
        <dbReference type="Proteomes" id="UP000271520"/>
    </source>
</evidence>